<evidence type="ECO:0000313" key="1">
    <source>
        <dbReference type="EMBL" id="KDR68450.1"/>
    </source>
</evidence>
<dbReference type="Proteomes" id="UP000027222">
    <property type="component" value="Unassembled WGS sequence"/>
</dbReference>
<organism evidence="1 2">
    <name type="scientific">Galerina marginata (strain CBS 339.88)</name>
    <dbReference type="NCBI Taxonomy" id="685588"/>
    <lineage>
        <taxon>Eukaryota</taxon>
        <taxon>Fungi</taxon>
        <taxon>Dikarya</taxon>
        <taxon>Basidiomycota</taxon>
        <taxon>Agaricomycotina</taxon>
        <taxon>Agaricomycetes</taxon>
        <taxon>Agaricomycetidae</taxon>
        <taxon>Agaricales</taxon>
        <taxon>Agaricineae</taxon>
        <taxon>Strophariaceae</taxon>
        <taxon>Galerina</taxon>
    </lineage>
</organism>
<dbReference type="EMBL" id="KL142408">
    <property type="protein sequence ID" value="KDR68450.1"/>
    <property type="molecule type" value="Genomic_DNA"/>
</dbReference>
<reference evidence="2" key="1">
    <citation type="journal article" date="2014" name="Proc. Natl. Acad. Sci. U.S.A.">
        <title>Extensive sampling of basidiomycete genomes demonstrates inadequacy of the white-rot/brown-rot paradigm for wood decay fungi.</title>
        <authorList>
            <person name="Riley R."/>
            <person name="Salamov A.A."/>
            <person name="Brown D.W."/>
            <person name="Nagy L.G."/>
            <person name="Floudas D."/>
            <person name="Held B.W."/>
            <person name="Levasseur A."/>
            <person name="Lombard V."/>
            <person name="Morin E."/>
            <person name="Otillar R."/>
            <person name="Lindquist E.A."/>
            <person name="Sun H."/>
            <person name="LaButti K.M."/>
            <person name="Schmutz J."/>
            <person name="Jabbour D."/>
            <person name="Luo H."/>
            <person name="Baker S.E."/>
            <person name="Pisabarro A.G."/>
            <person name="Walton J.D."/>
            <person name="Blanchette R.A."/>
            <person name="Henrissat B."/>
            <person name="Martin F."/>
            <person name="Cullen D."/>
            <person name="Hibbett D.S."/>
            <person name="Grigoriev I.V."/>
        </authorList>
    </citation>
    <scope>NUCLEOTIDE SEQUENCE [LARGE SCALE GENOMIC DNA]</scope>
    <source>
        <strain evidence="2">CBS 339.88</strain>
    </source>
</reference>
<sequence>MQSKVVKMFIFDTNTIMNLTQRLYPSCGRNPISIFGIGSIVATESDGISSPLLSSTQGCSAASIERPWSVLRLSASLPLARELQASCHPRLRRRPRFLAQQLMADKSHRRARREGGLCQSPNTCGCTAVCILNITATMVHSSIWRRRPCYFPI</sequence>
<dbReference type="HOGENOM" id="CLU_1713404_0_0_1"/>
<keyword evidence="2" id="KW-1185">Reference proteome</keyword>
<name>A0A067SC29_GALM3</name>
<gene>
    <name evidence="1" type="ORF">GALMADRAFT_1047131</name>
</gene>
<protein>
    <submittedName>
        <fullName evidence="1">Uncharacterized protein</fullName>
    </submittedName>
</protein>
<accession>A0A067SC29</accession>
<proteinExistence type="predicted"/>
<dbReference type="AlphaFoldDB" id="A0A067SC29"/>
<evidence type="ECO:0000313" key="2">
    <source>
        <dbReference type="Proteomes" id="UP000027222"/>
    </source>
</evidence>